<dbReference type="AlphaFoldDB" id="A0A426YHC5"/>
<accession>A0A426YHC5</accession>
<evidence type="ECO:0000313" key="2">
    <source>
        <dbReference type="EMBL" id="RRT51149.1"/>
    </source>
</evidence>
<organism evidence="2 3">
    <name type="scientific">Ensete ventricosum</name>
    <name type="common">Abyssinian banana</name>
    <name type="synonym">Musa ensete</name>
    <dbReference type="NCBI Taxonomy" id="4639"/>
    <lineage>
        <taxon>Eukaryota</taxon>
        <taxon>Viridiplantae</taxon>
        <taxon>Streptophyta</taxon>
        <taxon>Embryophyta</taxon>
        <taxon>Tracheophyta</taxon>
        <taxon>Spermatophyta</taxon>
        <taxon>Magnoliopsida</taxon>
        <taxon>Liliopsida</taxon>
        <taxon>Zingiberales</taxon>
        <taxon>Musaceae</taxon>
        <taxon>Ensete</taxon>
    </lineage>
</organism>
<dbReference type="EMBL" id="AMZH03012370">
    <property type="protein sequence ID" value="RRT51149.1"/>
    <property type="molecule type" value="Genomic_DNA"/>
</dbReference>
<protein>
    <submittedName>
        <fullName evidence="2">Uncharacterized protein</fullName>
    </submittedName>
</protein>
<sequence length="89" mass="9808">MARWYLPDMFLGRGCSLKEKREQLGEEEGNEMEDSEEEAEKGEDMEEKHHSFAVGGVASMASEIGRCAGSCRAKHLEEGRGVAAVVHLP</sequence>
<feature type="compositionally biased region" description="Acidic residues" evidence="1">
    <location>
        <begin position="25"/>
        <end position="45"/>
    </location>
</feature>
<evidence type="ECO:0000256" key="1">
    <source>
        <dbReference type="SAM" id="MobiDB-lite"/>
    </source>
</evidence>
<proteinExistence type="predicted"/>
<evidence type="ECO:0000313" key="3">
    <source>
        <dbReference type="Proteomes" id="UP000287651"/>
    </source>
</evidence>
<reference evidence="2 3" key="1">
    <citation type="journal article" date="2014" name="Agronomy (Basel)">
        <title>A Draft Genome Sequence for Ensete ventricosum, the Drought-Tolerant Tree Against Hunger.</title>
        <authorList>
            <person name="Harrison J."/>
            <person name="Moore K.A."/>
            <person name="Paszkiewicz K."/>
            <person name="Jones T."/>
            <person name="Grant M."/>
            <person name="Ambacheew D."/>
            <person name="Muzemil S."/>
            <person name="Studholme D.J."/>
        </authorList>
    </citation>
    <scope>NUCLEOTIDE SEQUENCE [LARGE SCALE GENOMIC DNA]</scope>
</reference>
<comment type="caution">
    <text evidence="2">The sequence shown here is derived from an EMBL/GenBank/DDBJ whole genome shotgun (WGS) entry which is preliminary data.</text>
</comment>
<feature type="region of interest" description="Disordered" evidence="1">
    <location>
        <begin position="20"/>
        <end position="49"/>
    </location>
</feature>
<dbReference type="Proteomes" id="UP000287651">
    <property type="component" value="Unassembled WGS sequence"/>
</dbReference>
<gene>
    <name evidence="2" type="ORF">B296_00047631</name>
</gene>
<name>A0A426YHC5_ENSVE</name>